<dbReference type="RefSeq" id="WP_221031008.1">
    <property type="nucleotide sequence ID" value="NZ_CP139781.1"/>
</dbReference>
<organism evidence="2 3">
    <name type="scientific">Actomonas aquatica</name>
    <dbReference type="NCBI Taxonomy" id="2866162"/>
    <lineage>
        <taxon>Bacteria</taxon>
        <taxon>Pseudomonadati</taxon>
        <taxon>Verrucomicrobiota</taxon>
        <taxon>Opitutia</taxon>
        <taxon>Opitutales</taxon>
        <taxon>Opitutaceae</taxon>
        <taxon>Actomonas</taxon>
    </lineage>
</organism>
<evidence type="ECO:0000313" key="2">
    <source>
        <dbReference type="EMBL" id="WRQ89138.1"/>
    </source>
</evidence>
<protein>
    <submittedName>
        <fullName evidence="2">Type II toxin-antitoxin system RelE/ParE family toxin</fullName>
    </submittedName>
</protein>
<gene>
    <name evidence="2" type="ORF">K1X11_006935</name>
</gene>
<keyword evidence="3" id="KW-1185">Reference proteome</keyword>
<dbReference type="EMBL" id="CP139781">
    <property type="protein sequence ID" value="WRQ89138.1"/>
    <property type="molecule type" value="Genomic_DNA"/>
</dbReference>
<reference evidence="2 3" key="1">
    <citation type="submission" date="2023-12" db="EMBL/GenBank/DDBJ databases">
        <title>Description of an unclassified Opitutus bacterium of Verrucomicrobiota.</title>
        <authorList>
            <person name="Zhang D.-F."/>
        </authorList>
    </citation>
    <scope>NUCLEOTIDE SEQUENCE [LARGE SCALE GENOMIC DNA]</scope>
    <source>
        <strain evidence="2 3">WL0086</strain>
    </source>
</reference>
<evidence type="ECO:0000256" key="1">
    <source>
        <dbReference type="ARBA" id="ARBA00022649"/>
    </source>
</evidence>
<name>A0ABZ1CCZ9_9BACT</name>
<dbReference type="Pfam" id="PF05016">
    <property type="entry name" value="ParE_toxin"/>
    <property type="match status" value="1"/>
</dbReference>
<dbReference type="Gene3D" id="3.30.2310.20">
    <property type="entry name" value="RelE-like"/>
    <property type="match status" value="1"/>
</dbReference>
<evidence type="ECO:0000313" key="3">
    <source>
        <dbReference type="Proteomes" id="UP000738431"/>
    </source>
</evidence>
<accession>A0ABZ1CCZ9</accession>
<sequence length="100" mass="11073">MGWSVSLNRQAELDLERAVAFLATKSPAAAERLGLGLVGSVFSLASLPYRGRPVVGRSGYRSVLHHPWFLIFYRIDEANGSVEIVRIWDARQDPDSLTMG</sequence>
<proteinExistence type="predicted"/>
<dbReference type="InterPro" id="IPR035093">
    <property type="entry name" value="RelE/ParE_toxin_dom_sf"/>
</dbReference>
<keyword evidence="1" id="KW-1277">Toxin-antitoxin system</keyword>
<dbReference type="InterPro" id="IPR007712">
    <property type="entry name" value="RelE/ParE_toxin"/>
</dbReference>
<dbReference type="Proteomes" id="UP000738431">
    <property type="component" value="Chromosome"/>
</dbReference>